<dbReference type="OrthoDB" id="3244603at2759"/>
<dbReference type="PRINTS" id="PR00368">
    <property type="entry name" value="FADPNR"/>
</dbReference>
<keyword evidence="5" id="KW-0520">NAD</keyword>
<proteinExistence type="inferred from homology"/>
<evidence type="ECO:0000256" key="3">
    <source>
        <dbReference type="ARBA" id="ARBA00022827"/>
    </source>
</evidence>
<dbReference type="InterPro" id="IPR023753">
    <property type="entry name" value="FAD/NAD-binding_dom"/>
</dbReference>
<dbReference type="InParanoid" id="A0A1V8TI44"/>
<dbReference type="Pfam" id="PF07992">
    <property type="entry name" value="Pyr_redox_2"/>
    <property type="match status" value="1"/>
</dbReference>
<evidence type="ECO:0000259" key="6">
    <source>
        <dbReference type="Pfam" id="PF07992"/>
    </source>
</evidence>
<feature type="domain" description="FAD/NAD(P)-binding" evidence="6">
    <location>
        <begin position="4"/>
        <end position="330"/>
    </location>
</feature>
<evidence type="ECO:0000256" key="2">
    <source>
        <dbReference type="ARBA" id="ARBA00022630"/>
    </source>
</evidence>
<dbReference type="PANTHER" id="PTHR43706">
    <property type="entry name" value="NADH DEHYDROGENASE"/>
    <property type="match status" value="1"/>
</dbReference>
<dbReference type="GO" id="GO:0003954">
    <property type="term" value="F:NADH dehydrogenase activity"/>
    <property type="evidence" value="ECO:0007669"/>
    <property type="project" value="InterPro"/>
</dbReference>
<keyword evidence="3" id="KW-0274">FAD</keyword>
<keyword evidence="4" id="KW-0560">Oxidoreductase</keyword>
<organism evidence="7 8">
    <name type="scientific">Cryoendolithus antarcticus</name>
    <dbReference type="NCBI Taxonomy" id="1507870"/>
    <lineage>
        <taxon>Eukaryota</taxon>
        <taxon>Fungi</taxon>
        <taxon>Dikarya</taxon>
        <taxon>Ascomycota</taxon>
        <taxon>Pezizomycotina</taxon>
        <taxon>Dothideomycetes</taxon>
        <taxon>Dothideomycetidae</taxon>
        <taxon>Cladosporiales</taxon>
        <taxon>Cladosporiaceae</taxon>
        <taxon>Cryoendolithus</taxon>
    </lineage>
</organism>
<dbReference type="PANTHER" id="PTHR43706:SF17">
    <property type="entry name" value="NADH DEHYDROGENASE (EUROFUNG)"/>
    <property type="match status" value="1"/>
</dbReference>
<evidence type="ECO:0000256" key="4">
    <source>
        <dbReference type="ARBA" id="ARBA00023002"/>
    </source>
</evidence>
<gene>
    <name evidence="7" type="ORF">B0A48_05291</name>
</gene>
<evidence type="ECO:0000256" key="5">
    <source>
        <dbReference type="ARBA" id="ARBA00023027"/>
    </source>
</evidence>
<dbReference type="InterPro" id="IPR045024">
    <property type="entry name" value="NDH-2"/>
</dbReference>
<dbReference type="Proteomes" id="UP000192596">
    <property type="component" value="Unassembled WGS sequence"/>
</dbReference>
<accession>A0A1V8TI44</accession>
<dbReference type="GO" id="GO:0005739">
    <property type="term" value="C:mitochondrion"/>
    <property type="evidence" value="ECO:0007669"/>
    <property type="project" value="TreeGrafter"/>
</dbReference>
<dbReference type="AlphaFoldDB" id="A0A1V8TI44"/>
<keyword evidence="8" id="KW-1185">Reference proteome</keyword>
<dbReference type="STRING" id="1507870.A0A1V8TI44"/>
<protein>
    <recommendedName>
        <fullName evidence="6">FAD/NAD(P)-binding domain-containing protein</fullName>
    </recommendedName>
</protein>
<dbReference type="PRINTS" id="PR00411">
    <property type="entry name" value="PNDRDTASEI"/>
</dbReference>
<name>A0A1V8TI44_9PEZI</name>
<dbReference type="Gene3D" id="3.50.50.100">
    <property type="match status" value="1"/>
</dbReference>
<comment type="similarity">
    <text evidence="1">Belongs to the NADH dehydrogenase family.</text>
</comment>
<comment type="caution">
    <text evidence="7">The sequence shown here is derived from an EMBL/GenBank/DDBJ whole genome shotgun (WGS) entry which is preliminary data.</text>
</comment>
<sequence length="413" mass="44914">MAPTVVIIGSGWAGYTVARSIDATKYDVTVISPEPNTPITPLLASAACGQFSPALAEEPIRRKQSNVRYRKASVNRIDLKSQTCYCESSCEGGSKAGFEIAYDYLVLAPGCVANTFNTPGAPEHAFFVKNVKDAAAIRARIFDQFEAASLPNVSAEECKGLLHFVIVGGGPTGVELAAELYDLLKDDLAYMYPEVAKYASVAIHDVAPGILSPFDEKLKEHAMASFKHREVAINTGSHIEKVARSSMHTKEDGEIACGMVVWATGNKQCPLVDSLELSKAEGLPRLLTDDCLRPLDMQGAAIDHVFAIGDAADVKDGSLPTTAEVATQKGEHVAKMLNTDQRLPFQYKQHAMIAYIGDQDGVIAGREDWTGASAWFAWRRKNLQWARGGRTKVMLVMTWCLNAVYGKEVARKR</sequence>
<keyword evidence="2" id="KW-0285">Flavoprotein</keyword>
<dbReference type="InterPro" id="IPR036188">
    <property type="entry name" value="FAD/NAD-bd_sf"/>
</dbReference>
<dbReference type="SUPFAM" id="SSF51905">
    <property type="entry name" value="FAD/NAD(P)-binding domain"/>
    <property type="match status" value="2"/>
</dbReference>
<evidence type="ECO:0000313" key="8">
    <source>
        <dbReference type="Proteomes" id="UP000192596"/>
    </source>
</evidence>
<evidence type="ECO:0000313" key="7">
    <source>
        <dbReference type="EMBL" id="OQO11036.1"/>
    </source>
</evidence>
<dbReference type="EMBL" id="NAJO01000007">
    <property type="protein sequence ID" value="OQO11036.1"/>
    <property type="molecule type" value="Genomic_DNA"/>
</dbReference>
<reference evidence="8" key="1">
    <citation type="submission" date="2017-03" db="EMBL/GenBank/DDBJ databases">
        <title>Genomes of endolithic fungi from Antarctica.</title>
        <authorList>
            <person name="Coleine C."/>
            <person name="Masonjones S."/>
            <person name="Stajich J.E."/>
        </authorList>
    </citation>
    <scope>NUCLEOTIDE SEQUENCE [LARGE SCALE GENOMIC DNA]</scope>
    <source>
        <strain evidence="8">CCFEE 5527</strain>
    </source>
</reference>
<evidence type="ECO:0000256" key="1">
    <source>
        <dbReference type="ARBA" id="ARBA00005272"/>
    </source>
</evidence>